<name>A0ABP8H009_9BACT</name>
<reference evidence="2" key="1">
    <citation type="journal article" date="2019" name="Int. J. Syst. Evol. Microbiol.">
        <title>The Global Catalogue of Microorganisms (GCM) 10K type strain sequencing project: providing services to taxonomists for standard genome sequencing and annotation.</title>
        <authorList>
            <consortium name="The Broad Institute Genomics Platform"/>
            <consortium name="The Broad Institute Genome Sequencing Center for Infectious Disease"/>
            <person name="Wu L."/>
            <person name="Ma J."/>
        </authorList>
    </citation>
    <scope>NUCLEOTIDE SEQUENCE [LARGE SCALE GENOMIC DNA]</scope>
    <source>
        <strain evidence="2">JCM 17919</strain>
    </source>
</reference>
<dbReference type="RefSeq" id="WP_345256082.1">
    <property type="nucleotide sequence ID" value="NZ_BAABGY010000007.1"/>
</dbReference>
<dbReference type="EMBL" id="BAABGY010000007">
    <property type="protein sequence ID" value="GAA4332404.1"/>
    <property type="molecule type" value="Genomic_DNA"/>
</dbReference>
<keyword evidence="2" id="KW-1185">Reference proteome</keyword>
<dbReference type="Proteomes" id="UP001501725">
    <property type="component" value="Unassembled WGS sequence"/>
</dbReference>
<evidence type="ECO:0000313" key="1">
    <source>
        <dbReference type="EMBL" id="GAA4332404.1"/>
    </source>
</evidence>
<evidence type="ECO:0000313" key="2">
    <source>
        <dbReference type="Proteomes" id="UP001501725"/>
    </source>
</evidence>
<organism evidence="1 2">
    <name type="scientific">Flaviaesturariibacter amylovorans</name>
    <dbReference type="NCBI Taxonomy" id="1084520"/>
    <lineage>
        <taxon>Bacteria</taxon>
        <taxon>Pseudomonadati</taxon>
        <taxon>Bacteroidota</taxon>
        <taxon>Chitinophagia</taxon>
        <taxon>Chitinophagales</taxon>
        <taxon>Chitinophagaceae</taxon>
        <taxon>Flaviaestuariibacter</taxon>
    </lineage>
</organism>
<comment type="caution">
    <text evidence="1">The sequence shown here is derived from an EMBL/GenBank/DDBJ whole genome shotgun (WGS) entry which is preliminary data.</text>
</comment>
<gene>
    <name evidence="1" type="ORF">GCM10023184_25000</name>
</gene>
<protein>
    <submittedName>
        <fullName evidence="1">Uncharacterized protein</fullName>
    </submittedName>
</protein>
<sequence length="105" mass="11745">MPRYPKFLVGSADPLTPAQITVPVTHYRPLEEATDEPVSFTVFHEGAHFRAVPSLTKEERVLTGLPGELVFCFQDQCITRANDPGDDALKVIKQILLELEARELL</sequence>
<accession>A0ABP8H009</accession>
<proteinExistence type="predicted"/>